<feature type="active site" description="Proton donor" evidence="1">
    <location>
        <position position="21"/>
    </location>
</feature>
<dbReference type="InterPro" id="IPR010708">
    <property type="entry name" value="5'(3')-deoxyribonucleotidase"/>
</dbReference>
<dbReference type="AlphaFoldDB" id="A0A507DA52"/>
<dbReference type="VEuPathDB" id="FungiDB:SeMB42_g05536"/>
<sequence length="239" mass="26815">MGFDLLGGTHGEKRVIAIDCDDVLLKTVEGICRFHNESYGTALVPAHFHSYNYWEVWGGTREDATAKVRQWYQLPSFENLDPVPGALAALQTLQLHYHLVVVTSRQDFVAPQTIRNIQRHYPGIFADADIHFANHWIDPSDHKHYHGRGIISKSKAQLCQEANALLLVDDNLDYARDVSKHGLMAVLFDAEGSYLWNKCADNALPERTVRCTSWKEIVALLCPAAEDKAGVPVSSLQHV</sequence>
<proteinExistence type="predicted"/>
<dbReference type="InterPro" id="IPR036412">
    <property type="entry name" value="HAD-like_sf"/>
</dbReference>
<dbReference type="GO" id="GO:0008253">
    <property type="term" value="F:5'-nucleotidase activity"/>
    <property type="evidence" value="ECO:0007669"/>
    <property type="project" value="InterPro"/>
</dbReference>
<gene>
    <name evidence="2" type="ORF">SeLEV6574_g02460</name>
</gene>
<dbReference type="PANTHER" id="PTHR35134">
    <property type="entry name" value="NUCLEOTIDASE YQFW-RELATED"/>
    <property type="match status" value="1"/>
</dbReference>
<dbReference type="Pfam" id="PF06941">
    <property type="entry name" value="NT5C"/>
    <property type="match status" value="1"/>
</dbReference>
<name>A0A507DA52_9FUNG</name>
<dbReference type="GO" id="GO:0009264">
    <property type="term" value="P:deoxyribonucleotide catabolic process"/>
    <property type="evidence" value="ECO:0007669"/>
    <property type="project" value="InterPro"/>
</dbReference>
<protein>
    <submittedName>
        <fullName evidence="2">Uncharacterized protein</fullName>
    </submittedName>
</protein>
<dbReference type="InterPro" id="IPR023214">
    <property type="entry name" value="HAD_sf"/>
</dbReference>
<dbReference type="SUPFAM" id="SSF56784">
    <property type="entry name" value="HAD-like"/>
    <property type="match status" value="1"/>
</dbReference>
<accession>A0A507DA52</accession>
<dbReference type="Gene3D" id="3.40.50.1000">
    <property type="entry name" value="HAD superfamily/HAD-like"/>
    <property type="match status" value="1"/>
</dbReference>
<evidence type="ECO:0000313" key="2">
    <source>
        <dbReference type="EMBL" id="TPX47770.1"/>
    </source>
</evidence>
<dbReference type="OrthoDB" id="10248475at2759"/>
<feature type="active site" description="Nucleophile" evidence="1">
    <location>
        <position position="19"/>
    </location>
</feature>
<reference evidence="2 3" key="1">
    <citation type="journal article" date="2019" name="Sci. Rep.">
        <title>Comparative genomics of chytrid fungi reveal insights into the obligate biotrophic and pathogenic lifestyle of Synchytrium endobioticum.</title>
        <authorList>
            <person name="van de Vossenberg B.T.L.H."/>
            <person name="Warris S."/>
            <person name="Nguyen H.D.T."/>
            <person name="van Gent-Pelzer M.P.E."/>
            <person name="Joly D.L."/>
            <person name="van de Geest H.C."/>
            <person name="Bonants P.J.M."/>
            <person name="Smith D.S."/>
            <person name="Levesque C.A."/>
            <person name="van der Lee T.A.J."/>
        </authorList>
    </citation>
    <scope>NUCLEOTIDE SEQUENCE [LARGE SCALE GENOMIC DNA]</scope>
    <source>
        <strain evidence="2 3">LEV6574</strain>
    </source>
</reference>
<dbReference type="PANTHER" id="PTHR35134:SF2">
    <property type="entry name" value="NUCLEOTIDASE YQFW-RELATED"/>
    <property type="match status" value="1"/>
</dbReference>
<evidence type="ECO:0000313" key="3">
    <source>
        <dbReference type="Proteomes" id="UP000320475"/>
    </source>
</evidence>
<dbReference type="EMBL" id="QEAM01000069">
    <property type="protein sequence ID" value="TPX47770.1"/>
    <property type="molecule type" value="Genomic_DNA"/>
</dbReference>
<evidence type="ECO:0000256" key="1">
    <source>
        <dbReference type="PIRSR" id="PIRSR610708-1"/>
    </source>
</evidence>
<comment type="caution">
    <text evidence="2">The sequence shown here is derived from an EMBL/GenBank/DDBJ whole genome shotgun (WGS) entry which is preliminary data.</text>
</comment>
<dbReference type="Proteomes" id="UP000320475">
    <property type="component" value="Unassembled WGS sequence"/>
</dbReference>
<dbReference type="InterPro" id="IPR052419">
    <property type="entry name" value="5_3-deoxyribonucleotidase-like"/>
</dbReference>
<organism evidence="2 3">
    <name type="scientific">Synchytrium endobioticum</name>
    <dbReference type="NCBI Taxonomy" id="286115"/>
    <lineage>
        <taxon>Eukaryota</taxon>
        <taxon>Fungi</taxon>
        <taxon>Fungi incertae sedis</taxon>
        <taxon>Chytridiomycota</taxon>
        <taxon>Chytridiomycota incertae sedis</taxon>
        <taxon>Chytridiomycetes</taxon>
        <taxon>Synchytriales</taxon>
        <taxon>Synchytriaceae</taxon>
        <taxon>Synchytrium</taxon>
    </lineage>
</organism>